<organism evidence="10 13">
    <name type="scientific">Macrosiphum euphorbiae</name>
    <name type="common">potato aphid</name>
    <dbReference type="NCBI Taxonomy" id="13131"/>
    <lineage>
        <taxon>Eukaryota</taxon>
        <taxon>Metazoa</taxon>
        <taxon>Ecdysozoa</taxon>
        <taxon>Arthropoda</taxon>
        <taxon>Hexapoda</taxon>
        <taxon>Insecta</taxon>
        <taxon>Pterygota</taxon>
        <taxon>Neoptera</taxon>
        <taxon>Paraneoptera</taxon>
        <taxon>Hemiptera</taxon>
        <taxon>Sternorrhyncha</taxon>
        <taxon>Aphidomorpha</taxon>
        <taxon>Aphidoidea</taxon>
        <taxon>Aphididae</taxon>
        <taxon>Macrosiphini</taxon>
        <taxon>Macrosiphum</taxon>
    </lineage>
</organism>
<evidence type="ECO:0000313" key="12">
    <source>
        <dbReference type="EMBL" id="CAI6377579.1"/>
    </source>
</evidence>
<keyword evidence="5" id="KW-0175">Coiled coil</keyword>
<reference evidence="10 13" key="1">
    <citation type="submission" date="2023-01" db="EMBL/GenBank/DDBJ databases">
        <authorList>
            <person name="Whitehead M."/>
        </authorList>
    </citation>
    <scope>NUCLEOTIDE SEQUENCE [LARGE SCALE GENOMIC DNA]</scope>
</reference>
<keyword evidence="4" id="KW-0282">Flagellum</keyword>
<name>A0AAV0Y9D6_9HEMI</name>
<evidence type="ECO:0000256" key="2">
    <source>
        <dbReference type="ARBA" id="ARBA00006875"/>
    </source>
</evidence>
<keyword evidence="7" id="KW-0206">Cytoskeleton</keyword>
<comment type="subcellular location">
    <subcellularLocation>
        <location evidence="1">Cytoplasm</location>
        <location evidence="1">Cytoskeleton</location>
        <location evidence="1">Flagellum axoneme</location>
    </subcellularLocation>
</comment>
<gene>
    <name evidence="10" type="ORF">MEUPH1_LOCUS30806</name>
    <name evidence="11" type="ORF">MEUPH1_LOCUS30808</name>
    <name evidence="12" type="ORF">MEUPH1_LOCUS30815</name>
</gene>
<dbReference type="InterPro" id="IPR008805">
    <property type="entry name" value="RIB43A"/>
</dbReference>
<keyword evidence="6" id="KW-0969">Cilium</keyword>
<dbReference type="EMBL" id="CARXXK010001804">
    <property type="protein sequence ID" value="CAI6377569.1"/>
    <property type="molecule type" value="Genomic_DNA"/>
</dbReference>
<sequence>MKQAIYDEQASQRAELKIRKEAYDKQEKDWADLLNILARCGTLSDREMQKKKRNLEDGIKDFNLVLANEQKNKEEYLNNVLYKTKASNEFFDQFNKTSR</sequence>
<dbReference type="EMBL" id="CARXXK010001804">
    <property type="protein sequence ID" value="CAI6377579.1"/>
    <property type="molecule type" value="Genomic_DNA"/>
</dbReference>
<evidence type="ECO:0000256" key="7">
    <source>
        <dbReference type="ARBA" id="ARBA00023212"/>
    </source>
</evidence>
<dbReference type="PANTHER" id="PTHR14517">
    <property type="entry name" value="RIB43A-RELATED"/>
    <property type="match status" value="1"/>
</dbReference>
<evidence type="ECO:0000313" key="13">
    <source>
        <dbReference type="Proteomes" id="UP001160148"/>
    </source>
</evidence>
<evidence type="ECO:0000313" key="11">
    <source>
        <dbReference type="EMBL" id="CAI6377572.1"/>
    </source>
</evidence>
<evidence type="ECO:0000256" key="9">
    <source>
        <dbReference type="ARBA" id="ARBA00046435"/>
    </source>
</evidence>
<proteinExistence type="inferred from homology"/>
<keyword evidence="13" id="KW-1185">Reference proteome</keyword>
<evidence type="ECO:0000256" key="4">
    <source>
        <dbReference type="ARBA" id="ARBA00022846"/>
    </source>
</evidence>
<dbReference type="Pfam" id="PF05914">
    <property type="entry name" value="RIB43A"/>
    <property type="match status" value="1"/>
</dbReference>
<evidence type="ECO:0000256" key="8">
    <source>
        <dbReference type="ARBA" id="ARBA00023273"/>
    </source>
</evidence>
<evidence type="ECO:0000256" key="3">
    <source>
        <dbReference type="ARBA" id="ARBA00022490"/>
    </source>
</evidence>
<comment type="subunit">
    <text evidence="9">Microtubule inner protein component of sperm flagellar doublet microtubules.</text>
</comment>
<evidence type="ECO:0000256" key="6">
    <source>
        <dbReference type="ARBA" id="ARBA00023069"/>
    </source>
</evidence>
<keyword evidence="8" id="KW-0966">Cell projection</keyword>
<accession>A0AAV0Y9D6</accession>
<protein>
    <submittedName>
        <fullName evidence="10">Uncharacterized protein</fullName>
    </submittedName>
</protein>
<keyword evidence="3" id="KW-0963">Cytoplasm</keyword>
<comment type="caution">
    <text evidence="10">The sequence shown here is derived from an EMBL/GenBank/DDBJ whole genome shotgun (WGS) entry which is preliminary data.</text>
</comment>
<dbReference type="AlphaFoldDB" id="A0AAV0Y9D6"/>
<dbReference type="Proteomes" id="UP001160148">
    <property type="component" value="Unassembled WGS sequence"/>
</dbReference>
<dbReference type="PANTHER" id="PTHR14517:SF6">
    <property type="entry name" value="RE41410P"/>
    <property type="match status" value="1"/>
</dbReference>
<evidence type="ECO:0000313" key="10">
    <source>
        <dbReference type="EMBL" id="CAI6377569.1"/>
    </source>
</evidence>
<evidence type="ECO:0000256" key="1">
    <source>
        <dbReference type="ARBA" id="ARBA00004611"/>
    </source>
</evidence>
<evidence type="ECO:0000256" key="5">
    <source>
        <dbReference type="ARBA" id="ARBA00023054"/>
    </source>
</evidence>
<dbReference type="EMBL" id="CARXXK010001804">
    <property type="protein sequence ID" value="CAI6377572.1"/>
    <property type="molecule type" value="Genomic_DNA"/>
</dbReference>
<comment type="similarity">
    <text evidence="2">Belongs to the RIB43A family.</text>
</comment>